<accession>A0AAN0J8V6</accession>
<feature type="region of interest" description="Disordered" evidence="1">
    <location>
        <begin position="1218"/>
        <end position="1260"/>
    </location>
</feature>
<keyword evidence="4" id="KW-1185">Reference proteome</keyword>
<dbReference type="PANTHER" id="PTHR14918">
    <property type="entry name" value="KICSTOR COMPLEX PROTEIN SZT2"/>
    <property type="match status" value="1"/>
</dbReference>
<dbReference type="GeneID" id="105313163"/>
<dbReference type="KEGG" id="aqu:105313163"/>
<dbReference type="InterPro" id="IPR002035">
    <property type="entry name" value="VWF_A"/>
</dbReference>
<feature type="compositionally biased region" description="Basic and acidic residues" evidence="1">
    <location>
        <begin position="1300"/>
        <end position="1320"/>
    </location>
</feature>
<dbReference type="PROSITE" id="PS50234">
    <property type="entry name" value="VWFA"/>
    <property type="match status" value="1"/>
</dbReference>
<feature type="compositionally biased region" description="Pro residues" evidence="1">
    <location>
        <begin position="1242"/>
        <end position="1252"/>
    </location>
</feature>
<organism evidence="3 4">
    <name type="scientific">Amphimedon queenslandica</name>
    <name type="common">Sponge</name>
    <dbReference type="NCBI Taxonomy" id="400682"/>
    <lineage>
        <taxon>Eukaryota</taxon>
        <taxon>Metazoa</taxon>
        <taxon>Porifera</taxon>
        <taxon>Demospongiae</taxon>
        <taxon>Heteroscleromorpha</taxon>
        <taxon>Haplosclerida</taxon>
        <taxon>Niphatidae</taxon>
        <taxon>Amphimedon</taxon>
    </lineage>
</organism>
<name>A0AAN0J8V6_AMPQE</name>
<reference evidence="4" key="1">
    <citation type="journal article" date="2010" name="Nature">
        <title>The Amphimedon queenslandica genome and the evolution of animal complexity.</title>
        <authorList>
            <person name="Srivastava M."/>
            <person name="Simakov O."/>
            <person name="Chapman J."/>
            <person name="Fahey B."/>
            <person name="Gauthier M.E."/>
            <person name="Mitros T."/>
            <person name="Richards G.S."/>
            <person name="Conaco C."/>
            <person name="Dacre M."/>
            <person name="Hellsten U."/>
            <person name="Larroux C."/>
            <person name="Putnam N.H."/>
            <person name="Stanke M."/>
            <person name="Adamska M."/>
            <person name="Darling A."/>
            <person name="Degnan S.M."/>
            <person name="Oakley T.H."/>
            <person name="Plachetzki D.C."/>
            <person name="Zhai Y."/>
            <person name="Adamski M."/>
            <person name="Calcino A."/>
            <person name="Cummins S.F."/>
            <person name="Goodstein D.M."/>
            <person name="Harris C."/>
            <person name="Jackson D.J."/>
            <person name="Leys S.P."/>
            <person name="Shu S."/>
            <person name="Woodcroft B.J."/>
            <person name="Vervoort M."/>
            <person name="Kosik K.S."/>
            <person name="Manning G."/>
            <person name="Degnan B.M."/>
            <person name="Rokhsar D.S."/>
        </authorList>
    </citation>
    <scope>NUCLEOTIDE SEQUENCE [LARGE SCALE GENOMIC DNA]</scope>
</reference>
<feature type="region of interest" description="Disordered" evidence="1">
    <location>
        <begin position="1528"/>
        <end position="1565"/>
    </location>
</feature>
<dbReference type="GO" id="GO:0005777">
    <property type="term" value="C:peroxisome"/>
    <property type="evidence" value="ECO:0007669"/>
    <property type="project" value="InterPro"/>
</dbReference>
<evidence type="ECO:0000313" key="4">
    <source>
        <dbReference type="Proteomes" id="UP000007879"/>
    </source>
</evidence>
<feature type="region of interest" description="Disordered" evidence="1">
    <location>
        <begin position="2462"/>
        <end position="2489"/>
    </location>
</feature>
<dbReference type="PANTHER" id="PTHR14918:SF3">
    <property type="entry name" value="KICSTOR COMPLEX PROTEIN SZT2"/>
    <property type="match status" value="1"/>
</dbReference>
<dbReference type="EnsemblMetazoa" id="XM_019997901.1">
    <property type="protein sequence ID" value="XP_019853460.1"/>
    <property type="gene ID" value="LOC105313163"/>
</dbReference>
<evidence type="ECO:0000259" key="2">
    <source>
        <dbReference type="PROSITE" id="PS50234"/>
    </source>
</evidence>
<feature type="domain" description="VWFA" evidence="2">
    <location>
        <begin position="91"/>
        <end position="299"/>
    </location>
</feature>
<evidence type="ECO:0000256" key="1">
    <source>
        <dbReference type="SAM" id="MobiDB-lite"/>
    </source>
</evidence>
<sequence length="3186" mass="358223">MSEEEIVSNATPEVLYLLLCREHRVSRSVRVNWFFNNLFKSSSQWLSTGHSEGEQDEGATVKGDEPLTVLWSNTDRLTPSTSVHYVAQNASLIFVIDMTSSMMQVSNETFSVKLDEAVRGLEKCLSDLIQPMRVNKTSIVPHLCVTILVYNGSKKPVEVILHGIHLQSDNINHTLTLANKKLNQLKTKSIQKDSVVSELAADHSLEGIIKVSLQLLSRTNVKGIIVLTDGVGGFATPTSMHTIVSQLRTTNVSCWVVLCGGGTSPRISLGAVVDTQSLEHLTKSCNGCILNPAKILNSVSSPDEGPVEINLIQKCILMWSLQCSAWEGRVGGVALQSSAYEDPFVPQTEYKYQRSLFKAPGMRVIGCRIREGFLIKSILLNEREIEIVMELLWQPNVTIQYTVQTSFPLSDVDFYHSVITISFSAPYHFVRDFLSESDPRTALPHATALRRFKQSLKSLTHSDEVLFHLLSFSSVADYYKFPQSILDGMPLLTIPPNQSKPVLAINTDGEDKSLLTLANYWKSLSTLDFNHWTHWFHSYKIPLVLHQDSSLPLHIVCPSPTGRYSSVQCRVSASKLYSSLRIWSTLVLQESHSYVRILPDPKTPAYFCIARLVQMQPCMLIHLGFIEGTPWDLQQEVKASLKGLIAGLKLSLATTDQSSIKGSRHNKKRGSSVAIPQQPCATLINKQLQRSLVSYQLGERGEVPLQWGYMNHHRWQWKVSQPHPQLLMALLRRRIQEGFIIASAHNGIVTLVVEIKVKQPYSTTVQSSLLQYVISPLSSSKNTLSSSGSFSTELWIEPQYLTIDQTPEGLKYLQEKNVLDAHYEIHSVDVQVLTALCSFLEYSPAPSPSIPSPLECEASSYDQFDSGQLVEIQFNLSSLYPKSHVTAFTFSAFTERNLTTSPITLDNCSPQNRNLHSSFIDQLLLLSCTSIPVHDSALILNRLKSSDQLSQFVKLFDPAHEGSRLLWRCFASSKGETLSIIFTPCFLCPTSDLTSLCLPVVVMVTNLSALLGPDKLGGVVEPLPPDAYIEELFKSEGAHEATPPIIKDLRKSLKYIHKLSYLHSLQFSLQQSVSVDEDDLKQGLSVCHVTSVPVDITPLLVGVCHHVCFSRGEGGEKGEMVSSDSLSVLLELLGDQRRSSYRMVSLIESGEEEGEKEEGKGEELCVTREEEVSVLLSLFLSGLGFKLIKNGRYFWLEKQTNASYTFQKEMTPTIGIYEENEDTRDKSVTPPPFSPDTTLKPKPIPVPHPPVPASDSEDETWELEPILSPTSDAVSPPVQTQTSPLFLELSYSLKHCPSLKKREDERGDERGRDAGEESKKYERRGKKERSIEMDEDTLTEPLKEGKLPLCLKSLLSSFQLEGDSHCSLQLNLTFYSLLDSEGESLDEEEKEEEEEEQKRTEFDPILMMQQHFQRIARSLKHKVEWLIQDEVLSRSRELVSEGEGVSPSLLQSVASHVQSSSGKYVNCLFNHEVIKFVFGAQNSMHQFLQQLEDIKLTAYTIHKASDDYFYLTPCTHSSSAYPLFNSSSQRQSSSLSPLHVPNKDKRSLHGRCSTPSPSPAPPRLTIRHKRSVSWTATSSLPTHVSLSTLSPLPTPQSRSSISSINGAGTVDYYASRSNSTASFISPLSPFNNVLNEELFWIVMRVLPSKVEVYVHNRCSSKDFIADDNSGIKKLCSSILSAISRVCKRTNQWHLLKELLDTHVCSPLLLPESQSDEWVRHTVSHHGDIIYGGERFYQQQFECERQWRHHITPHWRLRTMKNQTPLRITRNALNAFAVTNRTDIYVLQDVTEGGEETIFYLKISESLCEVEGDFVDQDEGGGEDAARCDTRATNEVETMSISSVGELQTSKHLSSSSFSINKDTKSCESIVLELFGITEPTVTLKSRLQRVIQLKLDDAALELMCSSYTRNLRLYLSPADIEFLQPLPNQPSEVVSLLLPQWIPNPNAFFFYLLQQLSLMFLQPQYTSVLDTKDRVLLKTPPELSTVLKDSSLPLELEQDYLFLHIRPVNKGRGMGLISASLVSPEGLILPPLPGIKPSPAPLQTPPTLEQATQVETIESFPVRDDTRYSVGFHIWERGNVALPKLKQTLVLCVKRSLLDTLFESHYLQIPVASISEEEIEKRLSPGLLRSVVCKTPSIDQGSFVNVTLDSSMEGSSTVAPPSVNTSGDTMRTSSFSEINEEDAMEDVGKGGGGDWEQKEKLRRIQSTKENLLNQARTGLLGSLSEGYTRFLPLFLHKMEEFASPVLYHQEWALPSNYSITPLLSHTVSYTSSSLSEMSFSLFKYDKLDQTYSKIPLPSDKTPPKATPIPTDYILIGRDLQQWKESSDPSDPTKHFEEVWSDALRCLPLASWKEVGMASLPLQAAAKKHNCFVPRHQFLMGTIGRGKFEVWLYNVSETRLRKLKVQLTSLLNWQTTRTGFLHQLLSQKMGLFHHTTGKDISPAVQLANKYCTTPQNIGIIVKQSRPPPEEMSPATITRQFSRSAPPTPQIELDSFYQDKQPLSPLPSKPSDPVTRHGIQFREMLSHQRETAKQKELLGKVFESWEQRGIDNSAPISTEVIAKLKRTSRLLHFCSSPLLFFPGTTTQSIKEGGGAKVGGAFQDEQDSTWTQLLKDKFLHEYTSYLQTLKFHPINERPPASQARSRHTPSPTHSAAFHDHESLGLYKCLQRSWSNGGIMLVELLFKGSVFHVMLYSIECSRLTMTHLPSFEVSDRFSQECGRMKDFIHVHSFTYDFHIRTILSIIQKRINIDGTLNVHHLLNRLCKHYQNPPLYIRNRICKETLLMSLSVTMESLMKHLLSNCKEYSLDTLELLHTKTNSSDSATPTSTTLYEVALMIDLSNIGNVTTPEISRLIYDTREQYHVVVLAILSNGQSDSISTHNKKSLSLSVYLILVNKVEVYPRLTVLSPLSNHSNITSPTSFTLGSGGHKMETLLEVEKERESKLNASVRDHRRKLGYGSLNTPSAVSEVVINQEIIEEEMSGLKRHFTNIINSAQSHVRRNELWKRLLYGGGGNKIMEALSVMEFQELLQLVTSCRLESIDSQLVHFQKQTRKWYKGLFQLFEEKFHGMFKYFTSKVNGVKYGVIINEDWQDMFLLLLLEDEDPPTEGSIYTGIEQGFSCVYRNPKVSMVSQGQRDISAYVEEENRLISAVVNILCGSLWLRMMGEMPMMAKSPKTGGGRNRGGSHEK</sequence>
<reference evidence="3" key="2">
    <citation type="submission" date="2024-06" db="UniProtKB">
        <authorList>
            <consortium name="EnsemblMetazoa"/>
        </authorList>
    </citation>
    <scope>IDENTIFICATION</scope>
</reference>
<feature type="region of interest" description="Disordered" evidence="1">
    <location>
        <begin position="1300"/>
        <end position="1339"/>
    </location>
</feature>
<dbReference type="RefSeq" id="XP_019853460.1">
    <property type="nucleotide sequence ID" value="XM_019997901.1"/>
</dbReference>
<dbReference type="InterPro" id="IPR033228">
    <property type="entry name" value="SZT2"/>
</dbReference>
<evidence type="ECO:0000313" key="3">
    <source>
        <dbReference type="EnsemblMetazoa" id="XP_019853460.1"/>
    </source>
</evidence>
<feature type="compositionally biased region" description="Polar residues" evidence="1">
    <location>
        <begin position="2473"/>
        <end position="2483"/>
    </location>
</feature>
<protein>
    <recommendedName>
        <fullName evidence="2">VWFA domain-containing protein</fullName>
    </recommendedName>
</protein>
<proteinExistence type="predicted"/>
<dbReference type="Proteomes" id="UP000007879">
    <property type="component" value="Unassembled WGS sequence"/>
</dbReference>